<dbReference type="GO" id="GO:0008270">
    <property type="term" value="F:zinc ion binding"/>
    <property type="evidence" value="ECO:0007669"/>
    <property type="project" value="InterPro"/>
</dbReference>
<protein>
    <recommendedName>
        <fullName evidence="6">Carbonic anhydrase 4</fullName>
        <ecNumber evidence="5">4.2.1.1</ecNumber>
    </recommendedName>
    <alternativeName>
        <fullName evidence="18">Carbonate dehydratase IV</fullName>
    </alternativeName>
    <alternativeName>
        <fullName evidence="17">Carbonic anhydrase IV</fullName>
    </alternativeName>
</protein>
<keyword evidence="13" id="KW-1015">Disulfide bond</keyword>
<evidence type="ECO:0000256" key="6">
    <source>
        <dbReference type="ARBA" id="ARBA00014205"/>
    </source>
</evidence>
<feature type="domain" description="Alpha-carbonic anhydrase" evidence="21">
    <location>
        <begin position="1"/>
        <end position="253"/>
    </location>
</feature>
<proteinExistence type="inferred from homology"/>
<dbReference type="InterPro" id="IPR001148">
    <property type="entry name" value="CA_dom"/>
</dbReference>
<evidence type="ECO:0000256" key="19">
    <source>
        <dbReference type="ARBA" id="ARBA00045603"/>
    </source>
</evidence>
<evidence type="ECO:0000256" key="3">
    <source>
        <dbReference type="ARBA" id="ARBA00010718"/>
    </source>
</evidence>
<evidence type="ECO:0000256" key="9">
    <source>
        <dbReference type="ARBA" id="ARBA00022723"/>
    </source>
</evidence>
<dbReference type="PANTHER" id="PTHR18952">
    <property type="entry name" value="CARBONIC ANHYDRASE"/>
    <property type="match status" value="1"/>
</dbReference>
<evidence type="ECO:0000256" key="17">
    <source>
        <dbReference type="ARBA" id="ARBA00032271"/>
    </source>
</evidence>
<evidence type="ECO:0000256" key="10">
    <source>
        <dbReference type="ARBA" id="ARBA00022729"/>
    </source>
</evidence>
<organism evidence="22 23">
    <name type="scientific">Danionella cerebrum</name>
    <dbReference type="NCBI Taxonomy" id="2873325"/>
    <lineage>
        <taxon>Eukaryota</taxon>
        <taxon>Metazoa</taxon>
        <taxon>Chordata</taxon>
        <taxon>Craniata</taxon>
        <taxon>Vertebrata</taxon>
        <taxon>Euteleostomi</taxon>
        <taxon>Actinopterygii</taxon>
        <taxon>Neopterygii</taxon>
        <taxon>Teleostei</taxon>
        <taxon>Ostariophysi</taxon>
        <taxon>Cypriniformes</taxon>
        <taxon>Danionidae</taxon>
        <taxon>Danioninae</taxon>
        <taxon>Danionella</taxon>
    </lineage>
</organism>
<reference evidence="22 23" key="1">
    <citation type="journal article" date="2019" name="Sci. Data">
        <title>Hybrid genome assembly and annotation of Danionella translucida.</title>
        <authorList>
            <person name="Kadobianskyi M."/>
            <person name="Schulze L."/>
            <person name="Schuelke M."/>
            <person name="Judkewitz B."/>
        </authorList>
    </citation>
    <scope>NUCLEOTIDE SEQUENCE [LARGE SCALE GENOMIC DNA]</scope>
    <source>
        <strain evidence="22 23">Bolton</strain>
    </source>
</reference>
<evidence type="ECO:0000313" key="22">
    <source>
        <dbReference type="EMBL" id="TRY57226.1"/>
    </source>
</evidence>
<keyword evidence="16" id="KW-0449">Lipoprotein</keyword>
<keyword evidence="23" id="KW-1185">Reference proteome</keyword>
<dbReference type="FunFam" id="3.10.200.10:FF:000003">
    <property type="entry name" value="Carbonic anhydrase 12"/>
    <property type="match status" value="1"/>
</dbReference>
<dbReference type="GO" id="GO:0005886">
    <property type="term" value="C:plasma membrane"/>
    <property type="evidence" value="ECO:0007669"/>
    <property type="project" value="UniProtKB-SubCell"/>
</dbReference>
<comment type="cofactor">
    <cofactor evidence="1">
        <name>Zn(2+)</name>
        <dbReference type="ChEBI" id="CHEBI:29105"/>
    </cofactor>
</comment>
<evidence type="ECO:0000256" key="11">
    <source>
        <dbReference type="ARBA" id="ARBA00022833"/>
    </source>
</evidence>
<keyword evidence="10" id="KW-0732">Signal</keyword>
<evidence type="ECO:0000256" key="7">
    <source>
        <dbReference type="ARBA" id="ARBA00022475"/>
    </source>
</evidence>
<dbReference type="Pfam" id="PF00194">
    <property type="entry name" value="Carb_anhydrase"/>
    <property type="match status" value="1"/>
</dbReference>
<comment type="catalytic activity">
    <reaction evidence="20">
        <text>hydrogencarbonate + H(+) = CO2 + H2O</text>
        <dbReference type="Rhea" id="RHEA:10748"/>
        <dbReference type="ChEBI" id="CHEBI:15377"/>
        <dbReference type="ChEBI" id="CHEBI:15378"/>
        <dbReference type="ChEBI" id="CHEBI:16526"/>
        <dbReference type="ChEBI" id="CHEBI:17544"/>
        <dbReference type="EC" id="4.2.1.1"/>
    </reaction>
    <physiologicalReaction direction="left-to-right" evidence="20">
        <dbReference type="Rhea" id="RHEA:10749"/>
    </physiologicalReaction>
    <physiologicalReaction direction="right-to-left" evidence="20">
        <dbReference type="Rhea" id="RHEA:10750"/>
    </physiologicalReaction>
</comment>
<dbReference type="EC" id="4.2.1.1" evidence="5"/>
<comment type="subunit">
    <text evidence="4">Interacts with SLC4A4.</text>
</comment>
<evidence type="ECO:0000256" key="12">
    <source>
        <dbReference type="ARBA" id="ARBA00023136"/>
    </source>
</evidence>
<dbReference type="GO" id="GO:0098552">
    <property type="term" value="C:side of membrane"/>
    <property type="evidence" value="ECO:0007669"/>
    <property type="project" value="UniProtKB-KW"/>
</dbReference>
<evidence type="ECO:0000313" key="23">
    <source>
        <dbReference type="Proteomes" id="UP000316079"/>
    </source>
</evidence>
<evidence type="ECO:0000256" key="15">
    <source>
        <dbReference type="ARBA" id="ARBA00023239"/>
    </source>
</evidence>
<sequence>MCWCYQSQVTCDSRCQGPNAWVNVNPSCGNNRQSPINIVTRKTKVDERLVPFKFSGYDNVFDTFVRNNGHTIQANIPILATISGGNLGETYKAVQLHLHWGTNGGPGSEHTLHIVHMKLRYNRIEDALRDPAGLAVLGFFYQESNSINKKYNQITNALSSIENIDGNTTLRRVSLGQYILPEESMYNYYRYYGSLTTPGCTEAVVWSVFEKAIPLHREQLKAFSNLKFPDGSPMVETFRPVQPRNGRTVYHSSSPPLASTAVLMLISVSTAFALTGLQ</sequence>
<dbReference type="InterPro" id="IPR023561">
    <property type="entry name" value="Carbonic_anhydrase_a-class"/>
</dbReference>
<keyword evidence="14" id="KW-0325">Glycoprotein</keyword>
<keyword evidence="8" id="KW-0336">GPI-anchor</keyword>
<evidence type="ECO:0000259" key="21">
    <source>
        <dbReference type="PROSITE" id="PS51144"/>
    </source>
</evidence>
<keyword evidence="7" id="KW-1003">Cell membrane</keyword>
<dbReference type="STRING" id="623744.A0A553MVL1"/>
<gene>
    <name evidence="22" type="ORF">DNTS_003299</name>
</gene>
<comment type="subcellular location">
    <subcellularLocation>
        <location evidence="2">Cell membrane</location>
        <topology evidence="2">Lipid-anchor</topology>
        <topology evidence="2">GPI-anchor</topology>
    </subcellularLocation>
</comment>
<keyword evidence="12" id="KW-0472">Membrane</keyword>
<keyword evidence="15" id="KW-0456">Lyase</keyword>
<comment type="function">
    <text evidence="19">Catalyzes the reversible hydration of carbon dioxide into bicarbonate and protons and thus is essential to maintaining intracellular and extracellular pH. May stimulate the sodium/bicarbonate transporter activity of SLC4A4 that acts in pH homeostasis. It is essential for acid overload removal from the retina and retina epithelium, and acid release in the choriocapillaris in the choroid.</text>
</comment>
<dbReference type="Gene3D" id="3.10.200.10">
    <property type="entry name" value="Alpha carbonic anhydrase"/>
    <property type="match status" value="1"/>
</dbReference>
<comment type="caution">
    <text evidence="22">The sequence shown here is derived from an EMBL/GenBank/DDBJ whole genome shotgun (WGS) entry which is preliminary data.</text>
</comment>
<evidence type="ECO:0000256" key="5">
    <source>
        <dbReference type="ARBA" id="ARBA00012925"/>
    </source>
</evidence>
<evidence type="ECO:0000256" key="13">
    <source>
        <dbReference type="ARBA" id="ARBA00023157"/>
    </source>
</evidence>
<accession>A0A553MVL1</accession>
<evidence type="ECO:0000256" key="16">
    <source>
        <dbReference type="ARBA" id="ARBA00023288"/>
    </source>
</evidence>
<dbReference type="Proteomes" id="UP000316079">
    <property type="component" value="Unassembled WGS sequence"/>
</dbReference>
<dbReference type="EMBL" id="SRMA01027244">
    <property type="protein sequence ID" value="TRY57226.1"/>
    <property type="molecule type" value="Genomic_DNA"/>
</dbReference>
<dbReference type="SMART" id="SM01057">
    <property type="entry name" value="Carb_anhydrase"/>
    <property type="match status" value="1"/>
</dbReference>
<dbReference type="PANTHER" id="PTHR18952:SF95">
    <property type="entry name" value="CARBONIC ANHYDRASE 4"/>
    <property type="match status" value="1"/>
</dbReference>
<keyword evidence="11" id="KW-0862">Zinc</keyword>
<dbReference type="AlphaFoldDB" id="A0A553MVL1"/>
<keyword evidence="9" id="KW-0479">Metal-binding</keyword>
<dbReference type="InterPro" id="IPR036398">
    <property type="entry name" value="CA_dom_sf"/>
</dbReference>
<dbReference type="SUPFAM" id="SSF51069">
    <property type="entry name" value="Carbonic anhydrase"/>
    <property type="match status" value="1"/>
</dbReference>
<evidence type="ECO:0000256" key="8">
    <source>
        <dbReference type="ARBA" id="ARBA00022622"/>
    </source>
</evidence>
<comment type="similarity">
    <text evidence="3">Belongs to the alpha-carbonic anhydrase family.</text>
</comment>
<dbReference type="InterPro" id="IPR041874">
    <property type="entry name" value="CA4/CA15"/>
</dbReference>
<evidence type="ECO:0000256" key="2">
    <source>
        <dbReference type="ARBA" id="ARBA00004609"/>
    </source>
</evidence>
<dbReference type="CDD" id="cd03117">
    <property type="entry name" value="alpha_CA_IV_XV_like"/>
    <property type="match status" value="1"/>
</dbReference>
<dbReference type="GO" id="GO:0004089">
    <property type="term" value="F:carbonate dehydratase activity"/>
    <property type="evidence" value="ECO:0007669"/>
    <property type="project" value="UniProtKB-EC"/>
</dbReference>
<evidence type="ECO:0000256" key="18">
    <source>
        <dbReference type="ARBA" id="ARBA00032355"/>
    </source>
</evidence>
<evidence type="ECO:0000256" key="14">
    <source>
        <dbReference type="ARBA" id="ARBA00023180"/>
    </source>
</evidence>
<evidence type="ECO:0000256" key="4">
    <source>
        <dbReference type="ARBA" id="ARBA00011736"/>
    </source>
</evidence>
<evidence type="ECO:0000256" key="20">
    <source>
        <dbReference type="ARBA" id="ARBA00049061"/>
    </source>
</evidence>
<dbReference type="PROSITE" id="PS51144">
    <property type="entry name" value="ALPHA_CA_2"/>
    <property type="match status" value="1"/>
</dbReference>
<evidence type="ECO:0000256" key="1">
    <source>
        <dbReference type="ARBA" id="ARBA00001947"/>
    </source>
</evidence>
<dbReference type="OrthoDB" id="429145at2759"/>
<name>A0A553MVL1_9TELE</name>